<evidence type="ECO:0000313" key="6">
    <source>
        <dbReference type="EMBL" id="KAK4373285.1"/>
    </source>
</evidence>
<keyword evidence="7" id="KW-1185">Reference proteome</keyword>
<dbReference type="PANTHER" id="PTHR11570:SF15">
    <property type="entry name" value="S-ADENOSYLMETHIONINE DECARBOXYLASE PROENZYME 3"/>
    <property type="match status" value="1"/>
</dbReference>
<dbReference type="EMBL" id="JAVYJV010000004">
    <property type="protein sequence ID" value="KAK4373285.1"/>
    <property type="molecule type" value="Genomic_DNA"/>
</dbReference>
<dbReference type="GO" id="GO:0005829">
    <property type="term" value="C:cytosol"/>
    <property type="evidence" value="ECO:0007669"/>
    <property type="project" value="TreeGrafter"/>
</dbReference>
<proteinExistence type="inferred from homology"/>
<evidence type="ECO:0000256" key="5">
    <source>
        <dbReference type="ARBA" id="ARBA00023115"/>
    </source>
</evidence>
<keyword evidence="5" id="KW-0620">Polyamine biosynthesis</keyword>
<dbReference type="GO" id="GO:0006597">
    <property type="term" value="P:spermine biosynthetic process"/>
    <property type="evidence" value="ECO:0007669"/>
    <property type="project" value="TreeGrafter"/>
</dbReference>
<dbReference type="Pfam" id="PF01536">
    <property type="entry name" value="SAM_decarbox"/>
    <property type="match status" value="1"/>
</dbReference>
<comment type="similarity">
    <text evidence="2">Belongs to the eukaryotic AdoMetDC family.</text>
</comment>
<comment type="pathway">
    <text evidence="1">Amine and polyamine biosynthesis; S-adenosylmethioninamine biosynthesis; S-adenosylmethioninamine from S-adenosyl-L-methionine: step 1/1.</text>
</comment>
<evidence type="ECO:0000313" key="7">
    <source>
        <dbReference type="Proteomes" id="UP001291623"/>
    </source>
</evidence>
<evidence type="ECO:0000256" key="2">
    <source>
        <dbReference type="ARBA" id="ARBA00008466"/>
    </source>
</evidence>
<dbReference type="GO" id="GO:0004014">
    <property type="term" value="F:adenosylmethionine decarboxylase activity"/>
    <property type="evidence" value="ECO:0007669"/>
    <property type="project" value="InterPro"/>
</dbReference>
<protein>
    <recommendedName>
        <fullName evidence="8">S-adenosylmethionine decarboxylase proenzyme</fullName>
    </recommendedName>
</protein>
<evidence type="ECO:0000256" key="1">
    <source>
        <dbReference type="ARBA" id="ARBA00004911"/>
    </source>
</evidence>
<dbReference type="AlphaFoldDB" id="A0AAE1VUF8"/>
<accession>A0AAE1VUF8</accession>
<keyword evidence="4" id="KW-0745">Spermidine biosynthesis</keyword>
<dbReference type="PANTHER" id="PTHR11570">
    <property type="entry name" value="S-ADENOSYLMETHIONINE DECARBOXYLASE"/>
    <property type="match status" value="1"/>
</dbReference>
<sequence length="139" mass="15539">MTESRSATKMTVNFGIRKILPSSDICGFEFDPCAYSMNSIEGADLSTIHVTPEDGFSYASLEAVEYYLKCTSLGSLVERVLACIQPDEFSIALHVAVACKLLQGYSLAEWTPEEFGKGGLIVYLKFTRCWKEEKKEEKE</sequence>
<reference evidence="6" key="1">
    <citation type="submission" date="2023-12" db="EMBL/GenBank/DDBJ databases">
        <title>Genome assembly of Anisodus tanguticus.</title>
        <authorList>
            <person name="Wang Y.-J."/>
        </authorList>
    </citation>
    <scope>NUCLEOTIDE SEQUENCE</scope>
    <source>
        <strain evidence="6">KB-2021</strain>
        <tissue evidence="6">Leaf</tissue>
    </source>
</reference>
<evidence type="ECO:0000256" key="4">
    <source>
        <dbReference type="ARBA" id="ARBA00023066"/>
    </source>
</evidence>
<evidence type="ECO:0008006" key="8">
    <source>
        <dbReference type="Google" id="ProtNLM"/>
    </source>
</evidence>
<dbReference type="Gene3D" id="3.60.90.10">
    <property type="entry name" value="S-adenosylmethionine decarboxylase"/>
    <property type="match status" value="1"/>
</dbReference>
<dbReference type="GO" id="GO:0008295">
    <property type="term" value="P:spermidine biosynthetic process"/>
    <property type="evidence" value="ECO:0007669"/>
    <property type="project" value="UniProtKB-KW"/>
</dbReference>
<dbReference type="InterPro" id="IPR048283">
    <property type="entry name" value="AdoMetDC-like"/>
</dbReference>
<dbReference type="InterPro" id="IPR016067">
    <property type="entry name" value="S-AdoMet_deCO2ase_core"/>
</dbReference>
<evidence type="ECO:0000256" key="3">
    <source>
        <dbReference type="ARBA" id="ARBA00022813"/>
    </source>
</evidence>
<name>A0AAE1VUF8_9SOLA</name>
<keyword evidence="3" id="KW-0068">Autocatalytic cleavage</keyword>
<dbReference type="Proteomes" id="UP001291623">
    <property type="component" value="Unassembled WGS sequence"/>
</dbReference>
<comment type="caution">
    <text evidence="6">The sequence shown here is derived from an EMBL/GenBank/DDBJ whole genome shotgun (WGS) entry which is preliminary data.</text>
</comment>
<dbReference type="SUPFAM" id="SSF56276">
    <property type="entry name" value="S-adenosylmethionine decarboxylase"/>
    <property type="match status" value="1"/>
</dbReference>
<organism evidence="6 7">
    <name type="scientific">Anisodus tanguticus</name>
    <dbReference type="NCBI Taxonomy" id="243964"/>
    <lineage>
        <taxon>Eukaryota</taxon>
        <taxon>Viridiplantae</taxon>
        <taxon>Streptophyta</taxon>
        <taxon>Embryophyta</taxon>
        <taxon>Tracheophyta</taxon>
        <taxon>Spermatophyta</taxon>
        <taxon>Magnoliopsida</taxon>
        <taxon>eudicotyledons</taxon>
        <taxon>Gunneridae</taxon>
        <taxon>Pentapetalae</taxon>
        <taxon>asterids</taxon>
        <taxon>lamiids</taxon>
        <taxon>Solanales</taxon>
        <taxon>Solanaceae</taxon>
        <taxon>Solanoideae</taxon>
        <taxon>Hyoscyameae</taxon>
        <taxon>Anisodus</taxon>
    </lineage>
</organism>
<gene>
    <name evidence="6" type="ORF">RND71_008669</name>
</gene>